<feature type="transmembrane region" description="Helical" evidence="5">
    <location>
        <begin position="129"/>
        <end position="148"/>
    </location>
</feature>
<organism evidence="6">
    <name type="scientific">marine sediment metagenome</name>
    <dbReference type="NCBI Taxonomy" id="412755"/>
    <lineage>
        <taxon>unclassified sequences</taxon>
        <taxon>metagenomes</taxon>
        <taxon>ecological metagenomes</taxon>
    </lineage>
</organism>
<dbReference type="PANTHER" id="PTHR11785">
    <property type="entry name" value="AMINO ACID TRANSPORTER"/>
    <property type="match status" value="1"/>
</dbReference>
<sequence>MAMIFILLTYGGWNEASFLSAEVREPHRNMIRVLFFSIGIITAVYIVINFVFLLGLGLSDMSGSEAAAADLMRRSLGAKGAVFVSLLIVMAVLSTMNGTIITGARTNYALGRDFALFGFLGHWKQRGSTPVNALLLQGAIALVLVLVGTGTRSGFVTMVEYTAPVFWFF</sequence>
<dbReference type="GO" id="GO:0016020">
    <property type="term" value="C:membrane"/>
    <property type="evidence" value="ECO:0007669"/>
    <property type="project" value="UniProtKB-SubCell"/>
</dbReference>
<keyword evidence="3 5" id="KW-1133">Transmembrane helix</keyword>
<keyword evidence="4 5" id="KW-0472">Membrane</keyword>
<feature type="transmembrane region" description="Helical" evidence="5">
    <location>
        <begin position="80"/>
        <end position="101"/>
    </location>
</feature>
<evidence type="ECO:0000256" key="5">
    <source>
        <dbReference type="SAM" id="Phobius"/>
    </source>
</evidence>
<proteinExistence type="predicted"/>
<dbReference type="Gene3D" id="1.20.1740.10">
    <property type="entry name" value="Amino acid/polyamine transporter I"/>
    <property type="match status" value="1"/>
</dbReference>
<feature type="non-terminal residue" evidence="6">
    <location>
        <position position="169"/>
    </location>
</feature>
<comment type="subcellular location">
    <subcellularLocation>
        <location evidence="1">Membrane</location>
        <topology evidence="1">Multi-pass membrane protein</topology>
    </subcellularLocation>
</comment>
<evidence type="ECO:0000313" key="6">
    <source>
        <dbReference type="EMBL" id="GAF88145.1"/>
    </source>
</evidence>
<keyword evidence="2 5" id="KW-0812">Transmembrane</keyword>
<evidence type="ECO:0000256" key="1">
    <source>
        <dbReference type="ARBA" id="ARBA00004141"/>
    </source>
</evidence>
<reference evidence="6" key="1">
    <citation type="journal article" date="2014" name="Front. Microbiol.">
        <title>High frequency of phylogenetically diverse reductive dehalogenase-homologous genes in deep subseafloor sedimentary metagenomes.</title>
        <authorList>
            <person name="Kawai M."/>
            <person name="Futagami T."/>
            <person name="Toyoda A."/>
            <person name="Takaki Y."/>
            <person name="Nishi S."/>
            <person name="Hori S."/>
            <person name="Arai W."/>
            <person name="Tsubouchi T."/>
            <person name="Morono Y."/>
            <person name="Uchiyama I."/>
            <person name="Ito T."/>
            <person name="Fujiyama A."/>
            <person name="Inagaki F."/>
            <person name="Takami H."/>
        </authorList>
    </citation>
    <scope>NUCLEOTIDE SEQUENCE</scope>
    <source>
        <strain evidence="6">Expedition CK06-06</strain>
    </source>
</reference>
<evidence type="ECO:0000256" key="2">
    <source>
        <dbReference type="ARBA" id="ARBA00022692"/>
    </source>
</evidence>
<dbReference type="Pfam" id="PF13520">
    <property type="entry name" value="AA_permease_2"/>
    <property type="match status" value="1"/>
</dbReference>
<comment type="caution">
    <text evidence="6">The sequence shown here is derived from an EMBL/GenBank/DDBJ whole genome shotgun (WGS) entry which is preliminary data.</text>
</comment>
<feature type="transmembrane region" description="Helical" evidence="5">
    <location>
        <begin position="31"/>
        <end position="59"/>
    </location>
</feature>
<evidence type="ECO:0008006" key="7">
    <source>
        <dbReference type="Google" id="ProtNLM"/>
    </source>
</evidence>
<dbReference type="PANTHER" id="PTHR11785:SF512">
    <property type="entry name" value="SOBREMESA, ISOFORM B"/>
    <property type="match status" value="1"/>
</dbReference>
<accession>X0UHZ9</accession>
<name>X0UHZ9_9ZZZZ</name>
<gene>
    <name evidence="6" type="ORF">S01H1_22346</name>
</gene>
<dbReference type="GO" id="GO:0015179">
    <property type="term" value="F:L-amino acid transmembrane transporter activity"/>
    <property type="evidence" value="ECO:0007669"/>
    <property type="project" value="TreeGrafter"/>
</dbReference>
<dbReference type="EMBL" id="BARS01012592">
    <property type="protein sequence ID" value="GAF88145.1"/>
    <property type="molecule type" value="Genomic_DNA"/>
</dbReference>
<dbReference type="InterPro" id="IPR050598">
    <property type="entry name" value="AminoAcid_Transporter"/>
</dbReference>
<protein>
    <recommendedName>
        <fullName evidence="7">Amino acid permease/ SLC12A domain-containing protein</fullName>
    </recommendedName>
</protein>
<dbReference type="InterPro" id="IPR002293">
    <property type="entry name" value="AA/rel_permease1"/>
</dbReference>
<dbReference type="AlphaFoldDB" id="X0UHZ9"/>
<evidence type="ECO:0000256" key="4">
    <source>
        <dbReference type="ARBA" id="ARBA00023136"/>
    </source>
</evidence>
<evidence type="ECO:0000256" key="3">
    <source>
        <dbReference type="ARBA" id="ARBA00022989"/>
    </source>
</evidence>